<dbReference type="PROSITE" id="PS51450">
    <property type="entry name" value="LRR"/>
    <property type="match status" value="1"/>
</dbReference>
<dbReference type="Pfam" id="PF00931">
    <property type="entry name" value="NB-ARC"/>
    <property type="match status" value="1"/>
</dbReference>
<dbReference type="SUPFAM" id="SSF52540">
    <property type="entry name" value="P-loop containing nucleoside triphosphate hydrolases"/>
    <property type="match status" value="1"/>
</dbReference>
<feature type="domain" description="NB-ARC" evidence="4">
    <location>
        <begin position="165"/>
        <end position="335"/>
    </location>
</feature>
<organism evidence="6 7">
    <name type="scientific">Beta vulgaris subsp. vulgaris</name>
    <name type="common">Beet</name>
    <dbReference type="NCBI Taxonomy" id="3555"/>
    <lineage>
        <taxon>Eukaryota</taxon>
        <taxon>Viridiplantae</taxon>
        <taxon>Streptophyta</taxon>
        <taxon>Embryophyta</taxon>
        <taxon>Tracheophyta</taxon>
        <taxon>Spermatophyta</taxon>
        <taxon>Magnoliopsida</taxon>
        <taxon>eudicotyledons</taxon>
        <taxon>Gunneridae</taxon>
        <taxon>Pentapetalae</taxon>
        <taxon>Caryophyllales</taxon>
        <taxon>Chenopodiaceae</taxon>
        <taxon>Betoideae</taxon>
        <taxon>Beta</taxon>
    </lineage>
</organism>
<evidence type="ECO:0000256" key="1">
    <source>
        <dbReference type="ARBA" id="ARBA00022614"/>
    </source>
</evidence>
<reference evidence="6 7" key="1">
    <citation type="journal article" date="2014" name="Nature">
        <title>The genome of the recently domesticated crop plant sugar beet (Beta vulgaris).</title>
        <authorList>
            <person name="Dohm J.C."/>
            <person name="Minoche A.E."/>
            <person name="Holtgrawe D."/>
            <person name="Capella-Gutierrez S."/>
            <person name="Zakrzewski F."/>
            <person name="Tafer H."/>
            <person name="Rupp O."/>
            <person name="Sorensen T.R."/>
            <person name="Stracke R."/>
            <person name="Reinhardt R."/>
            <person name="Goesmann A."/>
            <person name="Kraft T."/>
            <person name="Schulz B."/>
            <person name="Stadler P.F."/>
            <person name="Schmidt T."/>
            <person name="Gabaldon T."/>
            <person name="Lehrach H."/>
            <person name="Weisshaar B."/>
            <person name="Himmelbauer H."/>
        </authorList>
    </citation>
    <scope>NUCLEOTIDE SEQUENCE [LARGE SCALE GENOMIC DNA]</scope>
    <source>
        <tissue evidence="6">Taproot</tissue>
    </source>
</reference>
<dbReference type="SUPFAM" id="SSF52058">
    <property type="entry name" value="L domain-like"/>
    <property type="match status" value="2"/>
</dbReference>
<feature type="domain" description="R13L1/DRL21-like LRR repeat region" evidence="5">
    <location>
        <begin position="524"/>
        <end position="655"/>
    </location>
</feature>
<dbReference type="Pfam" id="PF25019">
    <property type="entry name" value="LRR_R13L1-DRL21"/>
    <property type="match status" value="1"/>
</dbReference>
<dbReference type="Gene3D" id="3.40.50.300">
    <property type="entry name" value="P-loop containing nucleotide triphosphate hydrolases"/>
    <property type="match status" value="1"/>
</dbReference>
<evidence type="ECO:0000313" key="6">
    <source>
        <dbReference type="EMBL" id="KMT16433.1"/>
    </source>
</evidence>
<name>A0A0J8CWU5_BETVV</name>
<dbReference type="GO" id="GO:0006952">
    <property type="term" value="P:defense response"/>
    <property type="evidence" value="ECO:0007669"/>
    <property type="project" value="UniProtKB-KW"/>
</dbReference>
<evidence type="ECO:0000259" key="5">
    <source>
        <dbReference type="Pfam" id="PF25019"/>
    </source>
</evidence>
<dbReference type="GO" id="GO:0043531">
    <property type="term" value="F:ADP binding"/>
    <property type="evidence" value="ECO:0007669"/>
    <property type="project" value="InterPro"/>
</dbReference>
<dbReference type="Gramene" id="KMT16433">
    <property type="protein sequence ID" value="KMT16433"/>
    <property type="gene ID" value="BVRB_3g050580"/>
</dbReference>
<dbReference type="Proteomes" id="UP000035740">
    <property type="component" value="Chromosome 3"/>
</dbReference>
<proteinExistence type="predicted"/>
<feature type="transmembrane region" description="Helical" evidence="3">
    <location>
        <begin position="1060"/>
        <end position="1081"/>
    </location>
</feature>
<keyword evidence="1" id="KW-0433">Leucine-rich repeat</keyword>
<dbReference type="InterPro" id="IPR002182">
    <property type="entry name" value="NB-ARC"/>
</dbReference>
<protein>
    <submittedName>
        <fullName evidence="6">Uncharacterized protein</fullName>
    </submittedName>
</protein>
<dbReference type="PANTHER" id="PTHR36766:SF40">
    <property type="entry name" value="DISEASE RESISTANCE PROTEIN RGA3"/>
    <property type="match status" value="1"/>
</dbReference>
<sequence length="1084" mass="122934">MEAAFAGALSSTISSMLSFHISQKLTQMGVSEAELQLMKEKFRSIQLFVDNVPNTEWGTGSHLVKRLLQKVNGLTFLVENTIDKYDTEILRRKNCSFKKTSILPLSFRTSRNVANIFSLLNEFQKEASKMERVAQVASPRFNRYNSVTSDRVPDPMISNFVGRNGDVEKIVSTLSNGNMGTGSDKFIIAIVGVAGIGKTTLASRVYQTDIIQEKFSKMFWIKVGEDFDAARILKEMLQSLDEEIQNLSDFEAIMSKLLNLIKGEQTLIVLDDCSMNQEQLNLLHPLQSGGDKISILVTTRRAEAARTMGASYIHTLEGLSEEDTRSLFKSVAFHARPIEEDRKLEMIEKMIVDRHDVLIIDGQTNHQSNLSDVRHLVISSGNIEEAPQVKIAPIEQLRTINSIVAAVPESLLSQAKSLYVLKLDNIDLKEVPKNLGKLKFLRYLDLSNNPIKYLPESITHLYLLQTLLLINCKDLLKLPEGLANLINLSNLEVPPQFPKQMVPTTALRIQPHIRLDEEGGSVKISELGNLNDIAGPLCISGLEYVKDKEAAQKARIGRKHGLSALELCWNREILEASECQDEDVLDGLQPHPNIRRLRLINYEGQKFPMWVMRMKGEVNERRLYRLQKIELVDCKRCQQIPTMGQLPCLQELIIAEWLPAPRSETEDDGDCQAFPRLEILQVVNCPNLSSIPTNFPRMKSLLIQGIKRSGNWLETIITSSCGWNKSSLTSPGEKNSTLTSIVLCMVSELKRLPNELFHCTSLEKLSLQNCQNFNTWPANPWKLISLKELCIDDCPCLTSSPHLEGLTSLNTLVIRGCPRLPEAPRSLGQCTSLIKLSISNCTNISTVPDFQRLTSLEELDIIDCVKIRTLPPGLHILPNLRTMRVGRVCDRFDRFPQCNSLERLWLKGMPDMNSLPETLKLLIQLKVLRIRSFGSLEVVPDWICELKNLQILIFEECGMLKQFPSQRKMLQLKKLRCLRIEKCAIYEQTLLENGIERKKVGHVPHIKIKGIWFQGYRSSSLQEMAAKKLDDEVMDDEYLDAYGYEGDIPHAEDDGSRRRILLSFLVFYVLSMVIISLYWTILYK</sequence>
<dbReference type="AlphaFoldDB" id="A0A0J8CWU5"/>
<keyword evidence="3" id="KW-0472">Membrane</keyword>
<dbReference type="PRINTS" id="PR00364">
    <property type="entry name" value="DISEASERSIST"/>
</dbReference>
<dbReference type="Gene3D" id="3.80.10.10">
    <property type="entry name" value="Ribonuclease Inhibitor"/>
    <property type="match status" value="3"/>
</dbReference>
<evidence type="ECO:0000259" key="4">
    <source>
        <dbReference type="Pfam" id="PF00931"/>
    </source>
</evidence>
<dbReference type="PANTHER" id="PTHR36766">
    <property type="entry name" value="PLANT BROAD-SPECTRUM MILDEW RESISTANCE PROTEIN RPW8"/>
    <property type="match status" value="1"/>
</dbReference>
<keyword evidence="3" id="KW-1133">Transmembrane helix</keyword>
<dbReference type="OrthoDB" id="1741314at2759"/>
<gene>
    <name evidence="6" type="ORF">BVRB_3g050580</name>
</gene>
<dbReference type="InterPro" id="IPR056789">
    <property type="entry name" value="LRR_R13L1-DRL21"/>
</dbReference>
<keyword evidence="7" id="KW-1185">Reference proteome</keyword>
<evidence type="ECO:0000313" key="7">
    <source>
        <dbReference type="Proteomes" id="UP000035740"/>
    </source>
</evidence>
<dbReference type="OMA" id="CLRIEKC"/>
<evidence type="ECO:0000256" key="2">
    <source>
        <dbReference type="ARBA" id="ARBA00022821"/>
    </source>
</evidence>
<dbReference type="InterPro" id="IPR027417">
    <property type="entry name" value="P-loop_NTPase"/>
</dbReference>
<keyword evidence="3" id="KW-0812">Transmembrane</keyword>
<dbReference type="InterPro" id="IPR001611">
    <property type="entry name" value="Leu-rich_rpt"/>
</dbReference>
<dbReference type="eggNOG" id="KOG4658">
    <property type="taxonomic scope" value="Eukaryota"/>
</dbReference>
<keyword evidence="2" id="KW-0611">Plant defense</keyword>
<dbReference type="EMBL" id="KQ090056">
    <property type="protein sequence ID" value="KMT16433.1"/>
    <property type="molecule type" value="Genomic_DNA"/>
</dbReference>
<accession>A0A0J8CWU5</accession>
<dbReference type="Gene3D" id="1.20.5.4130">
    <property type="match status" value="1"/>
</dbReference>
<dbReference type="InterPro" id="IPR032675">
    <property type="entry name" value="LRR_dom_sf"/>
</dbReference>
<evidence type="ECO:0000256" key="3">
    <source>
        <dbReference type="SAM" id="Phobius"/>
    </source>
</evidence>